<dbReference type="EMBL" id="UINC01083553">
    <property type="protein sequence ID" value="SVC29366.1"/>
    <property type="molecule type" value="Genomic_DNA"/>
</dbReference>
<proteinExistence type="predicted"/>
<evidence type="ECO:0008006" key="2">
    <source>
        <dbReference type="Google" id="ProtNLM"/>
    </source>
</evidence>
<sequence>METIFLIGVSFLTSTFTAVIGMGGGIMLISVMPGLLPAAAIVPVHGAVQLASNSSRVLFGWRHI</sequence>
<dbReference type="AlphaFoldDB" id="A0A382KY38"/>
<accession>A0A382KY38</accession>
<reference evidence="1" key="1">
    <citation type="submission" date="2018-05" db="EMBL/GenBank/DDBJ databases">
        <authorList>
            <person name="Lanie J.A."/>
            <person name="Ng W.-L."/>
            <person name="Kazmierczak K.M."/>
            <person name="Andrzejewski T.M."/>
            <person name="Davidsen T.M."/>
            <person name="Wayne K.J."/>
            <person name="Tettelin H."/>
            <person name="Glass J.I."/>
            <person name="Rusch D."/>
            <person name="Podicherti R."/>
            <person name="Tsui H.-C.T."/>
            <person name="Winkler M.E."/>
        </authorList>
    </citation>
    <scope>NUCLEOTIDE SEQUENCE</scope>
</reference>
<protein>
    <recommendedName>
        <fullName evidence="2">Membrane transporter protein</fullName>
    </recommendedName>
</protein>
<name>A0A382KY38_9ZZZZ</name>
<feature type="non-terminal residue" evidence="1">
    <location>
        <position position="64"/>
    </location>
</feature>
<gene>
    <name evidence="1" type="ORF">METZ01_LOCUS282220</name>
</gene>
<organism evidence="1">
    <name type="scientific">marine metagenome</name>
    <dbReference type="NCBI Taxonomy" id="408172"/>
    <lineage>
        <taxon>unclassified sequences</taxon>
        <taxon>metagenomes</taxon>
        <taxon>ecological metagenomes</taxon>
    </lineage>
</organism>
<evidence type="ECO:0000313" key="1">
    <source>
        <dbReference type="EMBL" id="SVC29366.1"/>
    </source>
</evidence>